<organism evidence="2 3">
    <name type="scientific">Enterobacillus tribolii</name>
    <dbReference type="NCBI Taxonomy" id="1487935"/>
    <lineage>
        <taxon>Bacteria</taxon>
        <taxon>Pseudomonadati</taxon>
        <taxon>Pseudomonadota</taxon>
        <taxon>Gammaproteobacteria</taxon>
        <taxon>Enterobacterales</taxon>
        <taxon>Hafniaceae</taxon>
        <taxon>Enterobacillus</taxon>
    </lineage>
</organism>
<sequence length="190" mass="19720">MRNLVRFMGVGLLVAGLAACDGNSTDSAGQPAAGDTPVQASVPAGENISLMDGKVSFTLPAGLSDQSGKLGTQSNNMYVYADKSGQQAIIVITAPLPAEGLDVLSGRLVEQQKSRDPNLKVLANKPVELNGATLQQVNSVQTLKGVTSYSSIVLGKTGDQLLTMQITLPATNQQEAENIANGVLNTLKVK</sequence>
<dbReference type="HAMAP" id="MF_02248">
    <property type="entry name" value="DcrB"/>
    <property type="match status" value="1"/>
</dbReference>
<evidence type="ECO:0000313" key="2">
    <source>
        <dbReference type="EMBL" id="RDK92918.1"/>
    </source>
</evidence>
<evidence type="ECO:0000256" key="1">
    <source>
        <dbReference type="HAMAP-Rule" id="MF_02248"/>
    </source>
</evidence>
<keyword evidence="1" id="KW-0472">Membrane</keyword>
<keyword evidence="1" id="KW-0732">Signal</keyword>
<comment type="similarity">
    <text evidence="1">Belongs to the DcrB family.</text>
</comment>
<reference evidence="2 3" key="1">
    <citation type="submission" date="2018-07" db="EMBL/GenBank/DDBJ databases">
        <title>Genomic Encyclopedia of Type Strains, Phase IV (KMG-IV): sequencing the most valuable type-strain genomes for metagenomic binning, comparative biology and taxonomic classification.</title>
        <authorList>
            <person name="Goeker M."/>
        </authorList>
    </citation>
    <scope>NUCLEOTIDE SEQUENCE [LARGE SCALE GENOMIC DNA]</scope>
    <source>
        <strain evidence="2 3">DSM 103736</strain>
    </source>
</reference>
<dbReference type="AlphaFoldDB" id="A0A370QUK3"/>
<dbReference type="Gene3D" id="3.40.1000.10">
    <property type="entry name" value="Mog1/PsbP, alpha/beta/alpha sandwich"/>
    <property type="match status" value="1"/>
</dbReference>
<dbReference type="RefSeq" id="WP_115458095.1">
    <property type="nucleotide sequence ID" value="NZ_QRAP01000003.1"/>
</dbReference>
<comment type="subcellular location">
    <subcellularLocation>
        <location evidence="1">Cell membrane</location>
        <topology evidence="1">Lipid-anchor</topology>
        <orientation evidence="1">Periplasmic side</orientation>
    </subcellularLocation>
</comment>
<name>A0A370QUK3_9GAMM</name>
<comment type="function">
    <text evidence="1">Plays a role in cell envelope biogenesis, maintenance of cell envelope integrity and membrane homeostasis. Essential for lipoprotein maturation under conditions where membrane fluidity may be altered.</text>
</comment>
<accession>A0A370QUK3</accession>
<keyword evidence="1" id="KW-0449">Lipoprotein</keyword>
<evidence type="ECO:0000313" key="3">
    <source>
        <dbReference type="Proteomes" id="UP000254848"/>
    </source>
</evidence>
<proteinExistence type="inferred from homology"/>
<dbReference type="Proteomes" id="UP000254848">
    <property type="component" value="Unassembled WGS sequence"/>
</dbReference>
<comment type="caution">
    <text evidence="2">The sequence shown here is derived from an EMBL/GenBank/DDBJ whole genome shotgun (WGS) entry which is preliminary data.</text>
</comment>
<dbReference type="Pfam" id="PF08786">
    <property type="entry name" value="DcrB"/>
    <property type="match status" value="1"/>
</dbReference>
<dbReference type="GO" id="GO:0005886">
    <property type="term" value="C:plasma membrane"/>
    <property type="evidence" value="ECO:0007669"/>
    <property type="project" value="UniProtKB-SubCell"/>
</dbReference>
<dbReference type="PROSITE" id="PS51257">
    <property type="entry name" value="PROKAR_LIPOPROTEIN"/>
    <property type="match status" value="1"/>
</dbReference>
<dbReference type="EMBL" id="QRAP01000003">
    <property type="protein sequence ID" value="RDK92918.1"/>
    <property type="molecule type" value="Genomic_DNA"/>
</dbReference>
<keyword evidence="1" id="KW-1003">Cell membrane</keyword>
<keyword evidence="1" id="KW-0564">Palmitate</keyword>
<dbReference type="InterPro" id="IPR014894">
    <property type="entry name" value="DcrB/EagT6"/>
</dbReference>
<dbReference type="InterPro" id="IPR046406">
    <property type="entry name" value="DcrB"/>
</dbReference>
<gene>
    <name evidence="1" type="primary">dcrB</name>
    <name evidence="2" type="ORF">C8D90_103311</name>
</gene>
<protein>
    <recommendedName>
        <fullName evidence="1">Inner membrane lipoprotein DcrB</fullName>
    </recommendedName>
</protein>
<dbReference type="NCBIfam" id="NF008627">
    <property type="entry name" value="PRK11615.1"/>
    <property type="match status" value="1"/>
</dbReference>
<dbReference type="OrthoDB" id="6476276at2"/>
<keyword evidence="3" id="KW-1185">Reference proteome</keyword>